<comment type="caution">
    <text evidence="1">The sequence shown here is derived from an EMBL/GenBank/DDBJ whole genome shotgun (WGS) entry which is preliminary data.</text>
</comment>
<name>A0A9X3UH67_9HYPH</name>
<organism evidence="1 2">
    <name type="scientific">Hoeflea prorocentri</name>
    <dbReference type="NCBI Taxonomy" id="1922333"/>
    <lineage>
        <taxon>Bacteria</taxon>
        <taxon>Pseudomonadati</taxon>
        <taxon>Pseudomonadota</taxon>
        <taxon>Alphaproteobacteria</taxon>
        <taxon>Hyphomicrobiales</taxon>
        <taxon>Rhizobiaceae</taxon>
        <taxon>Hoeflea</taxon>
    </lineage>
</organism>
<dbReference type="Proteomes" id="UP001151234">
    <property type="component" value="Unassembled WGS sequence"/>
</dbReference>
<keyword evidence="2" id="KW-1185">Reference proteome</keyword>
<proteinExistence type="predicted"/>
<reference evidence="1" key="1">
    <citation type="submission" date="2022-11" db="EMBL/GenBank/DDBJ databases">
        <title>Draft genome sequence of Hoeflea poritis E7-10 and Hoeflea prorocentri PM5-8, separated from scleractinian coral Porites lutea and marine dinoflagellate.</title>
        <authorList>
            <person name="Zhang G."/>
            <person name="Wei Q."/>
            <person name="Cai L."/>
        </authorList>
    </citation>
    <scope>NUCLEOTIDE SEQUENCE</scope>
    <source>
        <strain evidence="1">PM5-8</strain>
    </source>
</reference>
<dbReference type="EMBL" id="JAPJZI010000001">
    <property type="protein sequence ID" value="MDA5398568.1"/>
    <property type="molecule type" value="Genomic_DNA"/>
</dbReference>
<sequence>MNKSEDQRNSEAAVRIVSPDAPPDARTVKSWIGASAYDYWRRLGEMIDALYPGVFVPEWLNGGKKHGWSLRYKKSRSFCTFIPERNAFKLQITFGSKERSKVALVRDQISPGTLEAYDNATTYHDGKWLLLTVDDDVILHDTKVLLSIKRKPKANSNS</sequence>
<protein>
    <submittedName>
        <fullName evidence="1">DUF3788 domain-containing protein</fullName>
    </submittedName>
</protein>
<dbReference type="Pfam" id="PF12663">
    <property type="entry name" value="DUF3788"/>
    <property type="match status" value="1"/>
</dbReference>
<gene>
    <name evidence="1" type="ORF">OQ273_08300</name>
</gene>
<dbReference type="AlphaFoldDB" id="A0A9X3UH67"/>
<evidence type="ECO:0000313" key="1">
    <source>
        <dbReference type="EMBL" id="MDA5398568.1"/>
    </source>
</evidence>
<dbReference type="InterPro" id="IPR024265">
    <property type="entry name" value="DUF3788"/>
</dbReference>
<dbReference type="RefSeq" id="WP_267989981.1">
    <property type="nucleotide sequence ID" value="NZ_JAPJZI010000001.1"/>
</dbReference>
<evidence type="ECO:0000313" key="2">
    <source>
        <dbReference type="Proteomes" id="UP001151234"/>
    </source>
</evidence>
<accession>A0A9X3UH67</accession>